<evidence type="ECO:0000256" key="2">
    <source>
        <dbReference type="ARBA" id="ARBA00022532"/>
    </source>
</evidence>
<feature type="binding site" evidence="11">
    <location>
        <position position="543"/>
    </location>
    <ligand>
        <name>D-threo-isocitrate</name>
        <dbReference type="ChEBI" id="CHEBI:15562"/>
    </ligand>
</feature>
<feature type="binding site" evidence="13">
    <location>
        <position position="585"/>
    </location>
    <ligand>
        <name>NADP(+)</name>
        <dbReference type="ChEBI" id="CHEBI:58349"/>
    </ligand>
</feature>
<dbReference type="EMBL" id="NOWI01000009">
    <property type="protein sequence ID" value="RFT42956.1"/>
    <property type="molecule type" value="Genomic_DNA"/>
</dbReference>
<evidence type="ECO:0000256" key="5">
    <source>
        <dbReference type="ARBA" id="ARBA00022857"/>
    </source>
</evidence>
<evidence type="ECO:0000256" key="4">
    <source>
        <dbReference type="ARBA" id="ARBA00022842"/>
    </source>
</evidence>
<protein>
    <recommendedName>
        <fullName evidence="9">Isocitrate dehydrogenase [NADP]</fullName>
        <ecNumber evidence="9">1.1.1.42</ecNumber>
    </recommendedName>
    <alternativeName>
        <fullName evidence="9">Oxalosuccinate decarboxylase</fullName>
    </alternativeName>
</protein>
<comment type="caution">
    <text evidence="14">The sequence shown here is derived from an EMBL/GenBank/DDBJ whole genome shotgun (WGS) entry which is preliminary data.</text>
</comment>
<evidence type="ECO:0000256" key="9">
    <source>
        <dbReference type="PIRNR" id="PIRNR009407"/>
    </source>
</evidence>
<keyword evidence="3 12" id="KW-0479">Metal-binding</keyword>
<proteinExistence type="inferred from homology"/>
<dbReference type="GO" id="GO:0046872">
    <property type="term" value="F:metal ion binding"/>
    <property type="evidence" value="ECO:0007669"/>
    <property type="project" value="UniProtKB-KW"/>
</dbReference>
<feature type="site" description="Critical for catalysis" evidence="10">
    <location>
        <position position="252"/>
    </location>
</feature>
<organism evidence="14 15">
    <name type="scientific">Cutibacterium avidum</name>
    <dbReference type="NCBI Taxonomy" id="33010"/>
    <lineage>
        <taxon>Bacteria</taxon>
        <taxon>Bacillati</taxon>
        <taxon>Actinomycetota</taxon>
        <taxon>Actinomycetes</taxon>
        <taxon>Propionibacteriales</taxon>
        <taxon>Propionibacteriaceae</taxon>
        <taxon>Cutibacterium</taxon>
    </lineage>
</organism>
<gene>
    <name evidence="14" type="ORF">CHT91_10415</name>
</gene>
<comment type="catalytic activity">
    <reaction evidence="7 9">
        <text>D-threo-isocitrate + NADP(+) = 2-oxoglutarate + CO2 + NADPH</text>
        <dbReference type="Rhea" id="RHEA:19629"/>
        <dbReference type="ChEBI" id="CHEBI:15562"/>
        <dbReference type="ChEBI" id="CHEBI:16526"/>
        <dbReference type="ChEBI" id="CHEBI:16810"/>
        <dbReference type="ChEBI" id="CHEBI:57783"/>
        <dbReference type="ChEBI" id="CHEBI:58349"/>
        <dbReference type="EC" id="1.1.1.42"/>
    </reaction>
</comment>
<dbReference type="Proteomes" id="UP000259211">
    <property type="component" value="Unassembled WGS sequence"/>
</dbReference>
<evidence type="ECO:0000256" key="1">
    <source>
        <dbReference type="ARBA" id="ARBA00022435"/>
    </source>
</evidence>
<sequence length="736" mass="80137">MPTIVWTKIDEAPALASYSLLPIVEGFLDESGIDITTSDISLAGRILAQFPDRLAEGQKVADHLAELGELTGSPDANIIKLPNISASVPQLKAAIAELQSRGYDLPDFPDKPSTDEEKETAARYAAVLGSAVNPVLRQGNSDRRAPAAVKAYAKAHPHRMGKWSDQVKARVAHMDHGDFFDHEESFVSKGQDLDIVLVGADGSETTLANGIKTLEGEVVDATYMSVDALDEFYASSLALAKEEDLLWSVHLKATMMKVSDPVLFGHAVRTFLANVFDRYGDDLDSVGVNPDLGLGDLYARLEKLPTDRAAEVRAAIDSAFQARPALAMVDSDHGITNLHAGNLVIIDASMPVVVRDSGCMWNAEGKRQETLACIPDRSYATMYAAIMDDCRQNGALDPATMGDVPNVGLMAQKAEEYGSHPTTFTVVHDGRVEVRSGDEVLTSQQVETGDIWRMSRVRDVPVRDWVRLAVERARITNTPAVFWLDENRAHDARVIEKVKAYLPEHDTEGLDIRILAPAEAMKFTLERIRRGEDTISVTGNVLRDYLTDLFPILEIGTSAKMLSVVPLLAGGGLFETGAGGSAPKHVAQFVAEDYLRWDSLGEFCALGACLEHIDQTTDGTKAGVLAATLDKAIGAFLENDRSPARKLGQIDNRGSHYWLARYWASELAAQKDDPELADRFSDVATELAAREAQILDELNGVQGNPVDMGGYYHPDEELVEDAMRPSTTLNAIIDSL</sequence>
<feature type="binding site" evidence="11">
    <location>
        <begin position="130"/>
        <end position="137"/>
    </location>
    <ligand>
        <name>substrate</name>
    </ligand>
</feature>
<dbReference type="Pfam" id="PF03971">
    <property type="entry name" value="IDH"/>
    <property type="match status" value="1"/>
</dbReference>
<dbReference type="PIRSF" id="PIRSF009407">
    <property type="entry name" value="IDH_monmr"/>
    <property type="match status" value="1"/>
</dbReference>
<dbReference type="GO" id="GO:0006099">
    <property type="term" value="P:tricarboxylic acid cycle"/>
    <property type="evidence" value="ECO:0007669"/>
    <property type="project" value="UniProtKB-KW"/>
</dbReference>
<feature type="binding site" evidence="11">
    <location>
        <position position="143"/>
    </location>
    <ligand>
        <name>D-threo-isocitrate</name>
        <dbReference type="ChEBI" id="CHEBI:15562"/>
    </ligand>
</feature>
<keyword evidence="5 9" id="KW-0521">NADP</keyword>
<feature type="binding site" evidence="12">
    <location>
        <position position="548"/>
    </location>
    <ligand>
        <name>Mg(2+)</name>
        <dbReference type="ChEBI" id="CHEBI:18420"/>
    </ligand>
</feature>
<dbReference type="NCBIfam" id="TIGR00178">
    <property type="entry name" value="monomer_idh"/>
    <property type="match status" value="1"/>
</dbReference>
<feature type="site" description="Critical for catalysis" evidence="10">
    <location>
        <position position="417"/>
    </location>
</feature>
<feature type="binding site" evidence="12">
    <location>
        <position position="544"/>
    </location>
    <ligand>
        <name>Mg(2+)</name>
        <dbReference type="ChEBI" id="CHEBI:18420"/>
    </ligand>
</feature>
<keyword evidence="1 9" id="KW-0329">Glyoxylate bypass</keyword>
<evidence type="ECO:0000256" key="11">
    <source>
        <dbReference type="PIRSR" id="PIRSR009407-2"/>
    </source>
</evidence>
<dbReference type="GO" id="GO:0004450">
    <property type="term" value="F:isocitrate dehydrogenase (NADP+) activity"/>
    <property type="evidence" value="ECO:0007669"/>
    <property type="project" value="UniProtKB-EC"/>
</dbReference>
<dbReference type="EC" id="1.1.1.42" evidence="9"/>
<evidence type="ECO:0000256" key="13">
    <source>
        <dbReference type="PIRSR" id="PIRSR009407-4"/>
    </source>
</evidence>
<evidence type="ECO:0000313" key="14">
    <source>
        <dbReference type="EMBL" id="RFT42956.1"/>
    </source>
</evidence>
<dbReference type="GO" id="GO:0006097">
    <property type="term" value="P:glyoxylate cycle"/>
    <property type="evidence" value="ECO:0007669"/>
    <property type="project" value="UniProtKB-KW"/>
</dbReference>
<feature type="binding site" evidence="13">
    <location>
        <position position="645"/>
    </location>
    <ligand>
        <name>NADP(+)</name>
        <dbReference type="ChEBI" id="CHEBI:58349"/>
    </ligand>
</feature>
<dbReference type="PANTHER" id="PTHR36999">
    <property type="entry name" value="ISOCITRATE DEHYDROGENASE [NADP]"/>
    <property type="match status" value="1"/>
</dbReference>
<feature type="binding site" evidence="13">
    <location>
        <position position="133"/>
    </location>
    <ligand>
        <name>NADP(+)</name>
        <dbReference type="ChEBI" id="CHEBI:58349"/>
    </ligand>
</feature>
<keyword evidence="6 9" id="KW-0560">Oxidoreductase</keyword>
<dbReference type="RefSeq" id="WP_117189653.1">
    <property type="nucleotide sequence ID" value="NZ_JASORL010000004.1"/>
</dbReference>
<keyword evidence="4 12" id="KW-0460">Magnesium</keyword>
<comment type="cofactor">
    <cofactor evidence="12">
        <name>Mg(2+)</name>
        <dbReference type="ChEBI" id="CHEBI:18420"/>
    </cofactor>
    <cofactor evidence="12">
        <name>Mn(2+)</name>
        <dbReference type="ChEBI" id="CHEBI:29035"/>
    </cofactor>
    <text evidence="12">Binds 1 Mg(2+) or Mn(2+) ion per subunit.</text>
</comment>
<feature type="binding site" evidence="12">
    <location>
        <position position="347"/>
    </location>
    <ligand>
        <name>Mg(2+)</name>
        <dbReference type="ChEBI" id="CHEBI:18420"/>
    </ligand>
</feature>
<evidence type="ECO:0000256" key="8">
    <source>
        <dbReference type="ARBA" id="ARBA00046318"/>
    </source>
</evidence>
<keyword evidence="2 9" id="KW-0816">Tricarboxylic acid cycle</keyword>
<accession>A0A3E2DC51</accession>
<feature type="binding site" evidence="13">
    <location>
        <begin position="580"/>
        <end position="581"/>
    </location>
    <ligand>
        <name>NADP(+)</name>
        <dbReference type="ChEBI" id="CHEBI:58349"/>
    </ligand>
</feature>
<evidence type="ECO:0000256" key="7">
    <source>
        <dbReference type="ARBA" id="ARBA00023554"/>
    </source>
</evidence>
<evidence type="ECO:0000256" key="12">
    <source>
        <dbReference type="PIRSR" id="PIRSR009407-3"/>
    </source>
</evidence>
<feature type="binding site" evidence="13">
    <location>
        <begin position="596"/>
        <end position="598"/>
    </location>
    <ligand>
        <name>NADP(+)</name>
        <dbReference type="ChEBI" id="CHEBI:58349"/>
    </ligand>
</feature>
<name>A0A3E2DC51_9ACTN</name>
<evidence type="ECO:0000256" key="3">
    <source>
        <dbReference type="ARBA" id="ARBA00022723"/>
    </source>
</evidence>
<evidence type="ECO:0000256" key="6">
    <source>
        <dbReference type="ARBA" id="ARBA00023002"/>
    </source>
</evidence>
<evidence type="ECO:0000256" key="10">
    <source>
        <dbReference type="PIRSR" id="PIRSR009407-1"/>
    </source>
</evidence>
<reference evidence="14 15" key="1">
    <citation type="submission" date="2017-07" db="EMBL/GenBank/DDBJ databases">
        <authorList>
            <person name="Sun Z.S."/>
            <person name="Albrecht U."/>
            <person name="Echele G."/>
            <person name="Lee C.C."/>
        </authorList>
    </citation>
    <scope>NUCLEOTIDE SEQUENCE [LARGE SCALE GENOMIC DNA]</scope>
    <source>
        <strain evidence="14 15">P16-029</strain>
    </source>
</reference>
<dbReference type="PANTHER" id="PTHR36999:SF1">
    <property type="entry name" value="ISOCITRATE DEHYDROGENASE (NADP(+))"/>
    <property type="match status" value="1"/>
</dbReference>
<dbReference type="SUPFAM" id="SSF53659">
    <property type="entry name" value="Isocitrate/Isopropylmalate dehydrogenase-like"/>
    <property type="match status" value="1"/>
</dbReference>
<evidence type="ECO:0000313" key="15">
    <source>
        <dbReference type="Proteomes" id="UP000259211"/>
    </source>
</evidence>
<dbReference type="Gene3D" id="3.40.718.10">
    <property type="entry name" value="Isopropylmalate Dehydrogenase"/>
    <property type="match status" value="1"/>
</dbReference>
<dbReference type="InterPro" id="IPR004436">
    <property type="entry name" value="Isocitrate_DH_NADP_mono"/>
</dbReference>
<dbReference type="AlphaFoldDB" id="A0A3E2DC51"/>
<comment type="similarity">
    <text evidence="8 9">Belongs to the monomeric-type IDH family.</text>
</comment>
<feature type="binding site" evidence="13">
    <location>
        <begin position="80"/>
        <end position="85"/>
    </location>
    <ligand>
        <name>NADP(+)</name>
        <dbReference type="ChEBI" id="CHEBI:58349"/>
    </ligand>
</feature>